<dbReference type="KEGG" id="lby:Lbys_2983"/>
<dbReference type="STRING" id="649349.Lbys_2983"/>
<dbReference type="eggNOG" id="COG2834">
    <property type="taxonomic scope" value="Bacteria"/>
</dbReference>
<name>E4RTA7_LEAB4</name>
<dbReference type="RefSeq" id="WP_013409677.1">
    <property type="nucleotide sequence ID" value="NC_014655.1"/>
</dbReference>
<dbReference type="HOGENOM" id="CLU_079899_0_0_10"/>
<dbReference type="AlphaFoldDB" id="E4RTA7"/>
<accession>E4RTA7</accession>
<dbReference type="EMBL" id="CP002305">
    <property type="protein sequence ID" value="ADQ18645.1"/>
    <property type="molecule type" value="Genomic_DNA"/>
</dbReference>
<evidence type="ECO:0000313" key="1">
    <source>
        <dbReference type="EMBL" id="ADQ18645.1"/>
    </source>
</evidence>
<protein>
    <recommendedName>
        <fullName evidence="3">DUF4292 domain-containing protein</fullName>
    </recommendedName>
</protein>
<proteinExistence type="predicted"/>
<keyword evidence="2" id="KW-1185">Reference proteome</keyword>
<dbReference type="Proteomes" id="UP000007435">
    <property type="component" value="Chromosome"/>
</dbReference>
<dbReference type="PROSITE" id="PS51257">
    <property type="entry name" value="PROKAR_LIPOPROTEIN"/>
    <property type="match status" value="1"/>
</dbReference>
<evidence type="ECO:0008006" key="3">
    <source>
        <dbReference type="Google" id="ProtNLM"/>
    </source>
</evidence>
<reference key="1">
    <citation type="submission" date="2010-11" db="EMBL/GenBank/DDBJ databases">
        <title>The complete genome of Leadbetterella byssophila DSM 17132.</title>
        <authorList>
            <consortium name="US DOE Joint Genome Institute (JGI-PGF)"/>
            <person name="Lucas S."/>
            <person name="Copeland A."/>
            <person name="Lapidus A."/>
            <person name="Glavina del Rio T."/>
            <person name="Dalin E."/>
            <person name="Tice H."/>
            <person name="Bruce D."/>
            <person name="Goodwin L."/>
            <person name="Pitluck S."/>
            <person name="Kyrpides N."/>
            <person name="Mavromatis K."/>
            <person name="Ivanova N."/>
            <person name="Teshima H."/>
            <person name="Brettin T."/>
            <person name="Detter J.C."/>
            <person name="Han C."/>
            <person name="Tapia R."/>
            <person name="Land M."/>
            <person name="Hauser L."/>
            <person name="Markowitz V."/>
            <person name="Cheng J.-F."/>
            <person name="Hugenholtz P."/>
            <person name="Woyke T."/>
            <person name="Wu D."/>
            <person name="Tindall B."/>
            <person name="Pomrenke H.G."/>
            <person name="Brambilla E."/>
            <person name="Klenk H.-P."/>
            <person name="Eisen J.A."/>
        </authorList>
    </citation>
    <scope>NUCLEOTIDE SEQUENCE [LARGE SCALE GENOMIC DNA]</scope>
    <source>
        <strain>DSM 17132</strain>
    </source>
</reference>
<gene>
    <name evidence="1" type="ordered locus">Lbys_2983</name>
</gene>
<dbReference type="Pfam" id="PF14125">
    <property type="entry name" value="DUF4292"/>
    <property type="match status" value="1"/>
</dbReference>
<sequence length="250" mass="28351">MSKFILGLFLALAMLSSCRSGRLQKKGVELGKADSLALNTAFKVSRPEFKQIRFKTDADIESPSMSRRIPVTIHLQKDEIIWATVSIGLEIGRLKITPDSIQVIDRFNRRAYVGTWLDVNGASGLDLNFQLLQSLLVGDLPFDLEETDKVEAWNIIQERFGRKFITKVDPTVFKPFKINGKDTGGELELNYQKFVQEKDQLLPSLISLIWKGKSEMKLEFSHSRIEVMDSGLSFSFSIPSSYKIERFPGL</sequence>
<dbReference type="OrthoDB" id="849114at2"/>
<evidence type="ECO:0000313" key="2">
    <source>
        <dbReference type="Proteomes" id="UP000007435"/>
    </source>
</evidence>
<dbReference type="InterPro" id="IPR025634">
    <property type="entry name" value="DUF4292"/>
</dbReference>
<organism evidence="1 2">
    <name type="scientific">Leadbetterella byssophila (strain DSM 17132 / JCM 16389 / KACC 11308 / NBRC 106382 / 4M15)</name>
    <dbReference type="NCBI Taxonomy" id="649349"/>
    <lineage>
        <taxon>Bacteria</taxon>
        <taxon>Pseudomonadati</taxon>
        <taxon>Bacteroidota</taxon>
        <taxon>Cytophagia</taxon>
        <taxon>Cytophagales</taxon>
        <taxon>Leadbetterellaceae</taxon>
        <taxon>Leadbetterella</taxon>
    </lineage>
</organism>
<reference evidence="1 2" key="2">
    <citation type="journal article" date="2011" name="Stand. Genomic Sci.">
        <title>Complete genome sequence of Leadbetterella byssophila type strain (4M15).</title>
        <authorList>
            <person name="Abt B."/>
            <person name="Teshima H."/>
            <person name="Lucas S."/>
            <person name="Lapidus A."/>
            <person name="Del Rio T.G."/>
            <person name="Nolan M."/>
            <person name="Tice H."/>
            <person name="Cheng J.F."/>
            <person name="Pitluck S."/>
            <person name="Liolios K."/>
            <person name="Pagani I."/>
            <person name="Ivanova N."/>
            <person name="Mavromatis K."/>
            <person name="Pati A."/>
            <person name="Tapia R."/>
            <person name="Han C."/>
            <person name="Goodwin L."/>
            <person name="Chen A."/>
            <person name="Palaniappan K."/>
            <person name="Land M."/>
            <person name="Hauser L."/>
            <person name="Chang Y.J."/>
            <person name="Jeffries C.D."/>
            <person name="Rohde M."/>
            <person name="Goker M."/>
            <person name="Tindall B.J."/>
            <person name="Detter J.C."/>
            <person name="Woyke T."/>
            <person name="Bristow J."/>
            <person name="Eisen J.A."/>
            <person name="Markowitz V."/>
            <person name="Hugenholtz P."/>
            <person name="Klenk H.P."/>
            <person name="Kyrpides N.C."/>
        </authorList>
    </citation>
    <scope>NUCLEOTIDE SEQUENCE [LARGE SCALE GENOMIC DNA]</scope>
    <source>
        <strain evidence="2">DSM 17132 / JCM 16389 / KACC 11308 / NBRC 106382 / 4M15</strain>
    </source>
</reference>